<dbReference type="Proteomes" id="UP000008718">
    <property type="component" value="Chromosome"/>
</dbReference>
<evidence type="ECO:0000256" key="1">
    <source>
        <dbReference type="SAM" id="Phobius"/>
    </source>
</evidence>
<feature type="transmembrane region" description="Helical" evidence="1">
    <location>
        <begin position="93"/>
        <end position="111"/>
    </location>
</feature>
<dbReference type="HOGENOM" id="CLU_033863_0_1_10"/>
<dbReference type="OrthoDB" id="9806740at2"/>
<dbReference type="eggNOG" id="COG0697">
    <property type="taxonomic scope" value="Bacteria"/>
</dbReference>
<feature type="transmembrane region" description="Helical" evidence="1">
    <location>
        <begin position="235"/>
        <end position="254"/>
    </location>
</feature>
<dbReference type="EMBL" id="CP002345">
    <property type="protein sequence ID" value="ADQ79516.1"/>
    <property type="molecule type" value="Genomic_DNA"/>
</dbReference>
<feature type="transmembrane region" description="Helical" evidence="1">
    <location>
        <begin position="63"/>
        <end position="81"/>
    </location>
</feature>
<dbReference type="KEGG" id="ppn:Palpr_1370"/>
<feature type="transmembrane region" description="Helical" evidence="1">
    <location>
        <begin position="32"/>
        <end position="51"/>
    </location>
</feature>
<dbReference type="SUPFAM" id="SSF103481">
    <property type="entry name" value="Multidrug resistance efflux transporter EmrE"/>
    <property type="match status" value="2"/>
</dbReference>
<dbReference type="InterPro" id="IPR037185">
    <property type="entry name" value="EmrE-like"/>
</dbReference>
<dbReference type="Pfam" id="PF00892">
    <property type="entry name" value="EamA"/>
    <property type="match status" value="2"/>
</dbReference>
<feature type="transmembrane region" description="Helical" evidence="1">
    <location>
        <begin position="117"/>
        <end position="139"/>
    </location>
</feature>
<accession>E4T472</accession>
<dbReference type="PANTHER" id="PTHR22911:SF76">
    <property type="entry name" value="EAMA DOMAIN-CONTAINING PROTEIN"/>
    <property type="match status" value="1"/>
</dbReference>
<evidence type="ECO:0000313" key="3">
    <source>
        <dbReference type="EMBL" id="ADQ79516.1"/>
    </source>
</evidence>
<feature type="transmembrane region" description="Helical" evidence="1">
    <location>
        <begin position="146"/>
        <end position="168"/>
    </location>
</feature>
<reference key="1">
    <citation type="submission" date="2010-11" db="EMBL/GenBank/DDBJ databases">
        <title>The complete genome of Paludibacter propionicigenes DSM 17365.</title>
        <authorList>
            <consortium name="US DOE Joint Genome Institute (JGI-PGF)"/>
            <person name="Lucas S."/>
            <person name="Copeland A."/>
            <person name="Lapidus A."/>
            <person name="Bruce D."/>
            <person name="Goodwin L."/>
            <person name="Pitluck S."/>
            <person name="Kyrpides N."/>
            <person name="Mavromatis K."/>
            <person name="Ivanova N."/>
            <person name="Munk A.C."/>
            <person name="Brettin T."/>
            <person name="Detter J.C."/>
            <person name="Han C."/>
            <person name="Tapia R."/>
            <person name="Land M."/>
            <person name="Hauser L."/>
            <person name="Markowitz V."/>
            <person name="Cheng J.-F."/>
            <person name="Hugenholtz P."/>
            <person name="Woyke T."/>
            <person name="Wu D."/>
            <person name="Gronow S."/>
            <person name="Wellnitz S."/>
            <person name="Brambilla E."/>
            <person name="Klenk H.-P."/>
            <person name="Eisen J.A."/>
        </authorList>
    </citation>
    <scope>NUCLEOTIDE SEQUENCE</scope>
    <source>
        <strain>WB4</strain>
    </source>
</reference>
<dbReference type="AlphaFoldDB" id="E4T472"/>
<evidence type="ECO:0000259" key="2">
    <source>
        <dbReference type="Pfam" id="PF00892"/>
    </source>
</evidence>
<keyword evidence="1" id="KW-1133">Transmembrane helix</keyword>
<reference evidence="3 4" key="2">
    <citation type="journal article" date="2011" name="Stand. Genomic Sci.">
        <title>Complete genome sequence of Paludibacter propionicigenes type strain (WB4).</title>
        <authorList>
            <person name="Gronow S."/>
            <person name="Munk C."/>
            <person name="Lapidus A."/>
            <person name="Nolan M."/>
            <person name="Lucas S."/>
            <person name="Hammon N."/>
            <person name="Deshpande S."/>
            <person name="Cheng J.F."/>
            <person name="Tapia R."/>
            <person name="Han C."/>
            <person name="Goodwin L."/>
            <person name="Pitluck S."/>
            <person name="Liolios K."/>
            <person name="Ivanova N."/>
            <person name="Mavromatis K."/>
            <person name="Mikhailova N."/>
            <person name="Pati A."/>
            <person name="Chen A."/>
            <person name="Palaniappan K."/>
            <person name="Land M."/>
            <person name="Hauser L."/>
            <person name="Chang Y.J."/>
            <person name="Jeffries C.D."/>
            <person name="Brambilla E."/>
            <person name="Rohde M."/>
            <person name="Goker M."/>
            <person name="Detter J.C."/>
            <person name="Woyke T."/>
            <person name="Bristow J."/>
            <person name="Eisen J.A."/>
            <person name="Markowitz V."/>
            <person name="Hugenholtz P."/>
            <person name="Kyrpides N.C."/>
            <person name="Klenk H.P."/>
        </authorList>
    </citation>
    <scope>NUCLEOTIDE SEQUENCE [LARGE SCALE GENOMIC DNA]</scope>
    <source>
        <strain evidence="4">DSM 17365 / JCM 13257 / WB4</strain>
    </source>
</reference>
<evidence type="ECO:0000313" key="4">
    <source>
        <dbReference type="Proteomes" id="UP000008718"/>
    </source>
</evidence>
<keyword evidence="1" id="KW-0812">Transmembrane</keyword>
<sequence length="311" mass="33574">MMNIKNNISDETNSVPLQGLGVSPPSKNAGSIIHYLLLLFGVFCIAWSAILVKLADISGFGSAFYRMFFGTIGIIPVWFYFKKPITDRKGVKIAIICGILFACDIALWNTSIMLSKATISTLLANLAPVWVGIGALLFMKEKPTRIFWVGTAISLVGVTIIIGLNQILEANLNVGSILAIIASMFYGAYLLTVRKGRINLDTFSFTAISTVASTLVLGLICLFTSTPLWGFSTKTWLTLGTLGIVPQLLGWLAINQALGHIRPTVASVSLLSQTVFTAIFSVFILGEVLTVHEIGGALVVLAGIYLVNRRK</sequence>
<keyword evidence="4" id="KW-1185">Reference proteome</keyword>
<feature type="transmembrane region" description="Helical" evidence="1">
    <location>
        <begin position="266"/>
        <end position="285"/>
    </location>
</feature>
<dbReference type="PANTHER" id="PTHR22911">
    <property type="entry name" value="ACYL-MALONYL CONDENSING ENZYME-RELATED"/>
    <property type="match status" value="1"/>
</dbReference>
<dbReference type="InterPro" id="IPR000620">
    <property type="entry name" value="EamA_dom"/>
</dbReference>
<feature type="transmembrane region" description="Helical" evidence="1">
    <location>
        <begin position="205"/>
        <end position="229"/>
    </location>
</feature>
<dbReference type="STRING" id="694427.Palpr_1370"/>
<gene>
    <name evidence="3" type="ordered locus">Palpr_1370</name>
</gene>
<name>E4T472_PALPW</name>
<dbReference type="GO" id="GO:0016020">
    <property type="term" value="C:membrane"/>
    <property type="evidence" value="ECO:0007669"/>
    <property type="project" value="InterPro"/>
</dbReference>
<feature type="domain" description="EamA" evidence="2">
    <location>
        <begin position="175"/>
        <end position="308"/>
    </location>
</feature>
<keyword evidence="1" id="KW-0472">Membrane</keyword>
<feature type="transmembrane region" description="Helical" evidence="1">
    <location>
        <begin position="291"/>
        <end position="308"/>
    </location>
</feature>
<protein>
    <recommendedName>
        <fullName evidence="2">EamA domain-containing protein</fullName>
    </recommendedName>
</protein>
<feature type="transmembrane region" description="Helical" evidence="1">
    <location>
        <begin position="174"/>
        <end position="193"/>
    </location>
</feature>
<feature type="domain" description="EamA" evidence="2">
    <location>
        <begin position="35"/>
        <end position="162"/>
    </location>
</feature>
<dbReference type="RefSeq" id="WP_013444885.1">
    <property type="nucleotide sequence ID" value="NC_014734.1"/>
</dbReference>
<proteinExistence type="predicted"/>
<organism evidence="3 4">
    <name type="scientific">Paludibacter propionicigenes (strain DSM 17365 / JCM 13257 / WB4)</name>
    <dbReference type="NCBI Taxonomy" id="694427"/>
    <lineage>
        <taxon>Bacteria</taxon>
        <taxon>Pseudomonadati</taxon>
        <taxon>Bacteroidota</taxon>
        <taxon>Bacteroidia</taxon>
        <taxon>Bacteroidales</taxon>
        <taxon>Paludibacteraceae</taxon>
        <taxon>Paludibacter</taxon>
    </lineage>
</organism>